<protein>
    <submittedName>
        <fullName evidence="3">Uncharacterized protein</fullName>
    </submittedName>
</protein>
<dbReference type="AlphaFoldDB" id="A0A9W7HXM7"/>
<dbReference type="Proteomes" id="UP001165190">
    <property type="component" value="Unassembled WGS sequence"/>
</dbReference>
<dbReference type="EMBL" id="BSYR01000021">
    <property type="protein sequence ID" value="GMI86354.1"/>
    <property type="molecule type" value="Genomic_DNA"/>
</dbReference>
<keyword evidence="4" id="KW-1185">Reference proteome</keyword>
<accession>A0A9W7HXM7</accession>
<evidence type="ECO:0000256" key="2">
    <source>
        <dbReference type="SAM" id="SignalP"/>
    </source>
</evidence>
<reference evidence="3" key="1">
    <citation type="submission" date="2023-05" db="EMBL/GenBank/DDBJ databases">
        <title>Genome and transcriptome analyses reveal genes involved in the formation of fine ridges on petal epidermal cells in Hibiscus trionum.</title>
        <authorList>
            <person name="Koshimizu S."/>
            <person name="Masuda S."/>
            <person name="Ishii T."/>
            <person name="Shirasu K."/>
            <person name="Hoshino A."/>
            <person name="Arita M."/>
        </authorList>
    </citation>
    <scope>NUCLEOTIDE SEQUENCE</scope>
    <source>
        <strain evidence="3">Hamamatsu line</strain>
    </source>
</reference>
<evidence type="ECO:0000313" key="3">
    <source>
        <dbReference type="EMBL" id="GMI86354.1"/>
    </source>
</evidence>
<proteinExistence type="predicted"/>
<feature type="compositionally biased region" description="Basic and acidic residues" evidence="1">
    <location>
        <begin position="82"/>
        <end position="94"/>
    </location>
</feature>
<feature type="signal peptide" evidence="2">
    <location>
        <begin position="1"/>
        <end position="22"/>
    </location>
</feature>
<gene>
    <name evidence="3" type="ORF">HRI_002304700</name>
</gene>
<organism evidence="3 4">
    <name type="scientific">Hibiscus trionum</name>
    <name type="common">Flower of an hour</name>
    <dbReference type="NCBI Taxonomy" id="183268"/>
    <lineage>
        <taxon>Eukaryota</taxon>
        <taxon>Viridiplantae</taxon>
        <taxon>Streptophyta</taxon>
        <taxon>Embryophyta</taxon>
        <taxon>Tracheophyta</taxon>
        <taxon>Spermatophyta</taxon>
        <taxon>Magnoliopsida</taxon>
        <taxon>eudicotyledons</taxon>
        <taxon>Gunneridae</taxon>
        <taxon>Pentapetalae</taxon>
        <taxon>rosids</taxon>
        <taxon>malvids</taxon>
        <taxon>Malvales</taxon>
        <taxon>Malvaceae</taxon>
        <taxon>Malvoideae</taxon>
        <taxon>Hibiscus</taxon>
    </lineage>
</organism>
<comment type="caution">
    <text evidence="3">The sequence shown here is derived from an EMBL/GenBank/DDBJ whole genome shotgun (WGS) entry which is preliminary data.</text>
</comment>
<keyword evidence="2" id="KW-0732">Signal</keyword>
<feature type="compositionally biased region" description="Low complexity" evidence="1">
    <location>
        <begin position="41"/>
        <end position="52"/>
    </location>
</feature>
<feature type="chain" id="PRO_5040938835" evidence="2">
    <location>
        <begin position="23"/>
        <end position="108"/>
    </location>
</feature>
<name>A0A9W7HXM7_HIBTR</name>
<evidence type="ECO:0000313" key="4">
    <source>
        <dbReference type="Proteomes" id="UP001165190"/>
    </source>
</evidence>
<feature type="region of interest" description="Disordered" evidence="1">
    <location>
        <begin position="36"/>
        <end position="108"/>
    </location>
</feature>
<evidence type="ECO:0000256" key="1">
    <source>
        <dbReference type="SAM" id="MobiDB-lite"/>
    </source>
</evidence>
<sequence>MVKITIATTILLILVVVDVSDASPFWKIRFLADESPKKNDTTAATSPSSQSPIKKLDPKLNNQSRLDPELLNKTDYVNQPLVDKKDPKLLDKLGKVVPPPQKGTNLSN</sequence>